<evidence type="ECO:0000256" key="1">
    <source>
        <dbReference type="SAM" id="MobiDB-lite"/>
    </source>
</evidence>
<proteinExistence type="predicted"/>
<accession>A0A916LI15</accession>
<comment type="caution">
    <text evidence="2">The sequence shown here is derived from an EMBL/GenBank/DDBJ whole genome shotgun (WGS) entry which is preliminary data.</text>
</comment>
<organism evidence="2 3">
    <name type="scientific">Mycobacterium tuberculosis</name>
    <dbReference type="NCBI Taxonomy" id="1773"/>
    <lineage>
        <taxon>Bacteria</taxon>
        <taxon>Bacillati</taxon>
        <taxon>Actinomycetota</taxon>
        <taxon>Actinomycetes</taxon>
        <taxon>Mycobacteriales</taxon>
        <taxon>Mycobacteriaceae</taxon>
        <taxon>Mycobacterium</taxon>
        <taxon>Mycobacterium tuberculosis complex</taxon>
    </lineage>
</organism>
<gene>
    <name evidence="2" type="ORF">ERS007739_05088</name>
</gene>
<dbReference type="Proteomes" id="UP000039021">
    <property type="component" value="Unassembled WGS sequence"/>
</dbReference>
<evidence type="ECO:0000313" key="2">
    <source>
        <dbReference type="EMBL" id="CPB14928.1"/>
    </source>
</evidence>
<evidence type="ECO:0000313" key="3">
    <source>
        <dbReference type="Proteomes" id="UP000039021"/>
    </source>
</evidence>
<feature type="compositionally biased region" description="Basic and acidic residues" evidence="1">
    <location>
        <begin position="16"/>
        <end position="25"/>
    </location>
</feature>
<feature type="region of interest" description="Disordered" evidence="1">
    <location>
        <begin position="1"/>
        <end position="66"/>
    </location>
</feature>
<reference evidence="3" key="1">
    <citation type="submission" date="2015-03" db="EMBL/GenBank/DDBJ databases">
        <authorList>
            <consortium name="Pathogen Informatics"/>
        </authorList>
    </citation>
    <scope>NUCLEOTIDE SEQUENCE [LARGE SCALE GENOMIC DNA]</scope>
    <source>
        <strain evidence="3">N09902308</strain>
    </source>
</reference>
<protein>
    <submittedName>
        <fullName evidence="2">Uncharacterized protein</fullName>
    </submittedName>
</protein>
<name>A0A916LI15_MYCTX</name>
<dbReference type="EMBL" id="CSBK01003690">
    <property type="protein sequence ID" value="CPB14928.1"/>
    <property type="molecule type" value="Genomic_DNA"/>
</dbReference>
<dbReference type="AlphaFoldDB" id="A0A916LI15"/>
<sequence length="66" mass="7020">MVQTAQQRVEPVATSPERRGVRDDTQVAGAVTDLLGHPSEVGRRLATGNGQGCLESAEIPRLGSRH</sequence>